<dbReference type="Pfam" id="PF07568">
    <property type="entry name" value="HisKA_2"/>
    <property type="match status" value="1"/>
</dbReference>
<evidence type="ECO:0000256" key="5">
    <source>
        <dbReference type="ARBA" id="ARBA00022741"/>
    </source>
</evidence>
<dbReference type="Pfam" id="PF02518">
    <property type="entry name" value="HATPase_c"/>
    <property type="match status" value="1"/>
</dbReference>
<dbReference type="EMBL" id="FOTS01000004">
    <property type="protein sequence ID" value="SFL43449.1"/>
    <property type="molecule type" value="Genomic_DNA"/>
</dbReference>
<comment type="catalytic activity">
    <reaction evidence="1">
        <text>ATP + protein L-histidine = ADP + protein N-phospho-L-histidine.</text>
        <dbReference type="EC" id="2.7.13.3"/>
    </reaction>
</comment>
<dbReference type="InterPro" id="IPR000014">
    <property type="entry name" value="PAS"/>
</dbReference>
<dbReference type="PANTHER" id="PTHR41523:SF8">
    <property type="entry name" value="ETHYLENE RESPONSE SENSOR PROTEIN"/>
    <property type="match status" value="1"/>
</dbReference>
<feature type="domain" description="PAC" evidence="9">
    <location>
        <begin position="97"/>
        <end position="147"/>
    </location>
</feature>
<evidence type="ECO:0000256" key="4">
    <source>
        <dbReference type="ARBA" id="ARBA00022679"/>
    </source>
</evidence>
<dbReference type="STRING" id="1123291.SAMN04490355_1004113"/>
<dbReference type="InterPro" id="IPR000700">
    <property type="entry name" value="PAS-assoc_C"/>
</dbReference>
<keyword evidence="8" id="KW-0843">Virulence</keyword>
<dbReference type="Gene3D" id="3.30.450.20">
    <property type="entry name" value="PAS domain"/>
    <property type="match status" value="1"/>
</dbReference>
<dbReference type="GO" id="GO:0005524">
    <property type="term" value="F:ATP binding"/>
    <property type="evidence" value="ECO:0007669"/>
    <property type="project" value="UniProtKB-KW"/>
</dbReference>
<dbReference type="PROSITE" id="PS50113">
    <property type="entry name" value="PAC"/>
    <property type="match status" value="1"/>
</dbReference>
<evidence type="ECO:0000256" key="3">
    <source>
        <dbReference type="ARBA" id="ARBA00022553"/>
    </source>
</evidence>
<dbReference type="Proteomes" id="UP000199520">
    <property type="component" value="Unassembled WGS sequence"/>
</dbReference>
<dbReference type="RefSeq" id="WP_090932897.1">
    <property type="nucleotide sequence ID" value="NZ_FOTS01000004.1"/>
</dbReference>
<evidence type="ECO:0000313" key="10">
    <source>
        <dbReference type="EMBL" id="SFL43449.1"/>
    </source>
</evidence>
<accession>A0A1I4HMH5</accession>
<dbReference type="InterPro" id="IPR011495">
    <property type="entry name" value="Sig_transdc_His_kin_sub2_dim/P"/>
</dbReference>
<keyword evidence="7" id="KW-0067">ATP-binding</keyword>
<dbReference type="AlphaFoldDB" id="A0A1I4HMH5"/>
<dbReference type="Gene3D" id="3.30.450.280">
    <property type="entry name" value="GAF domain"/>
    <property type="match status" value="1"/>
</dbReference>
<reference evidence="11" key="1">
    <citation type="submission" date="2016-10" db="EMBL/GenBank/DDBJ databases">
        <authorList>
            <person name="Varghese N."/>
            <person name="Submissions S."/>
        </authorList>
    </citation>
    <scope>NUCLEOTIDE SEQUENCE [LARGE SCALE GENOMIC DNA]</scope>
    <source>
        <strain evidence="11">DSM 13327</strain>
    </source>
</reference>
<protein>
    <recommendedName>
        <fullName evidence="2">histidine kinase</fullName>
        <ecNumber evidence="2">2.7.13.3</ecNumber>
    </recommendedName>
</protein>
<evidence type="ECO:0000256" key="1">
    <source>
        <dbReference type="ARBA" id="ARBA00000085"/>
    </source>
</evidence>
<dbReference type="InterPro" id="IPR003594">
    <property type="entry name" value="HATPase_dom"/>
</dbReference>
<dbReference type="SUPFAM" id="SSF55874">
    <property type="entry name" value="ATPase domain of HSP90 chaperone/DNA topoisomerase II/histidine kinase"/>
    <property type="match status" value="1"/>
</dbReference>
<name>A0A1I4HMH5_9FIRM</name>
<keyword evidence="11" id="KW-1185">Reference proteome</keyword>
<dbReference type="OrthoDB" id="9767435at2"/>
<dbReference type="Pfam" id="PF13426">
    <property type="entry name" value="PAS_9"/>
    <property type="match status" value="1"/>
</dbReference>
<dbReference type="Pfam" id="PF12282">
    <property type="entry name" value="GAF_PdtaS"/>
    <property type="match status" value="1"/>
</dbReference>
<gene>
    <name evidence="10" type="ORF">SAMN04490355_1004113</name>
</gene>
<evidence type="ECO:0000256" key="7">
    <source>
        <dbReference type="ARBA" id="ARBA00022840"/>
    </source>
</evidence>
<organism evidence="10 11">
    <name type="scientific">Pelosinus propionicus DSM 13327</name>
    <dbReference type="NCBI Taxonomy" id="1123291"/>
    <lineage>
        <taxon>Bacteria</taxon>
        <taxon>Bacillati</taxon>
        <taxon>Bacillota</taxon>
        <taxon>Negativicutes</taxon>
        <taxon>Selenomonadales</taxon>
        <taxon>Sporomusaceae</taxon>
        <taxon>Pelosinus</taxon>
    </lineage>
</organism>
<keyword evidence="5" id="KW-0547">Nucleotide-binding</keyword>
<sequence>MAETEHSIRDLCLAHTDLMIPDIMILENMVNQLPVIATLTGTDIFIDALTVNQEDAIVLAWASSPNSPSLYRNSVVGELAYAACEPAVYQAFSTGQSFYNIRGVSQEGVPIAQTVVPLTNDNGQVIGVLIMEKDISKEIRQEQQVQLLSQTAEHLSHTLMSLRVTGYGWEEWLGNGVFILNDKGKIVYANKQAMCISKSLYEGDTLDGNLMLLLSFVSLPEMMEGLKNPRNYEFDNASYLFQAHPLLTGGEFNGCVLSFQDVTELRQKERQLGMQNIIIQEINHRVKNTLQNVISLLRLQMRRSKWKAVRREFTATINRILSIAKVYEIFTYQYRDLVNLHDLAEYILEQVVQSYILPEQKVKTMVQGQAVLIHASQAVPVALVLNELVANSLEHGIKADAHGEISIIVRESDANINVEVRDSGCRLWDYAAISKGGTLGLYIVKLLICEQLGGTFQFENCGQSVVANISFPVHKKEETG</sequence>
<dbReference type="InterPro" id="IPR022066">
    <property type="entry name" value="PdtaS_GAF"/>
</dbReference>
<evidence type="ECO:0000256" key="2">
    <source>
        <dbReference type="ARBA" id="ARBA00012438"/>
    </source>
</evidence>
<dbReference type="Gene3D" id="3.30.565.10">
    <property type="entry name" value="Histidine kinase-like ATPase, C-terminal domain"/>
    <property type="match status" value="1"/>
</dbReference>
<dbReference type="EC" id="2.7.13.3" evidence="2"/>
<dbReference type="GO" id="GO:0004673">
    <property type="term" value="F:protein histidine kinase activity"/>
    <property type="evidence" value="ECO:0007669"/>
    <property type="project" value="UniProtKB-EC"/>
</dbReference>
<evidence type="ECO:0000256" key="6">
    <source>
        <dbReference type="ARBA" id="ARBA00022777"/>
    </source>
</evidence>
<keyword evidence="6 10" id="KW-0418">Kinase</keyword>
<evidence type="ECO:0000259" key="9">
    <source>
        <dbReference type="PROSITE" id="PS50113"/>
    </source>
</evidence>
<dbReference type="InterPro" id="IPR036890">
    <property type="entry name" value="HATPase_C_sf"/>
</dbReference>
<evidence type="ECO:0000256" key="8">
    <source>
        <dbReference type="ARBA" id="ARBA00023026"/>
    </source>
</evidence>
<keyword evidence="3" id="KW-0597">Phosphoprotein</keyword>
<dbReference type="InterPro" id="IPR038424">
    <property type="entry name" value="H_kinase_PdtaS_GAF_sf"/>
</dbReference>
<dbReference type="PANTHER" id="PTHR41523">
    <property type="entry name" value="TWO-COMPONENT SYSTEM SENSOR PROTEIN"/>
    <property type="match status" value="1"/>
</dbReference>
<keyword evidence="4" id="KW-0808">Transferase</keyword>
<proteinExistence type="predicted"/>
<evidence type="ECO:0000313" key="11">
    <source>
        <dbReference type="Proteomes" id="UP000199520"/>
    </source>
</evidence>